<name>A0A0E9VDQ5_ANGAN</name>
<accession>A0A0E9VDQ5</accession>
<dbReference type="EMBL" id="GBXM01032380">
    <property type="protein sequence ID" value="JAH76197.1"/>
    <property type="molecule type" value="Transcribed_RNA"/>
</dbReference>
<reference evidence="1" key="2">
    <citation type="journal article" date="2015" name="Fish Shellfish Immunol.">
        <title>Early steps in the European eel (Anguilla anguilla)-Vibrio vulnificus interaction in the gills: Role of the RtxA13 toxin.</title>
        <authorList>
            <person name="Callol A."/>
            <person name="Pajuelo D."/>
            <person name="Ebbesson L."/>
            <person name="Teles M."/>
            <person name="MacKenzie S."/>
            <person name="Amaro C."/>
        </authorList>
    </citation>
    <scope>NUCLEOTIDE SEQUENCE</scope>
</reference>
<protein>
    <submittedName>
        <fullName evidence="1">Uncharacterized protein</fullName>
    </submittedName>
</protein>
<reference evidence="1" key="1">
    <citation type="submission" date="2014-11" db="EMBL/GenBank/DDBJ databases">
        <authorList>
            <person name="Amaro Gonzalez C."/>
        </authorList>
    </citation>
    <scope>NUCLEOTIDE SEQUENCE</scope>
</reference>
<organism evidence="1">
    <name type="scientific">Anguilla anguilla</name>
    <name type="common">European freshwater eel</name>
    <name type="synonym">Muraena anguilla</name>
    <dbReference type="NCBI Taxonomy" id="7936"/>
    <lineage>
        <taxon>Eukaryota</taxon>
        <taxon>Metazoa</taxon>
        <taxon>Chordata</taxon>
        <taxon>Craniata</taxon>
        <taxon>Vertebrata</taxon>
        <taxon>Euteleostomi</taxon>
        <taxon>Actinopterygii</taxon>
        <taxon>Neopterygii</taxon>
        <taxon>Teleostei</taxon>
        <taxon>Anguilliformes</taxon>
        <taxon>Anguillidae</taxon>
        <taxon>Anguilla</taxon>
    </lineage>
</organism>
<evidence type="ECO:0000313" key="1">
    <source>
        <dbReference type="EMBL" id="JAH76197.1"/>
    </source>
</evidence>
<proteinExistence type="predicted"/>
<sequence length="66" mass="7627">MTVIIMSLMMAMNEHTARRREIITQTWSRFCPRASEVPTPLPHFTQQVFSPKTLDPLDLAIKNSQI</sequence>
<dbReference type="AlphaFoldDB" id="A0A0E9VDQ5"/>